<evidence type="ECO:0000313" key="3">
    <source>
        <dbReference type="EMBL" id="TQM09467.1"/>
    </source>
</evidence>
<evidence type="ECO:0000256" key="2">
    <source>
        <dbReference type="SAM" id="SignalP"/>
    </source>
</evidence>
<evidence type="ECO:0008006" key="5">
    <source>
        <dbReference type="Google" id="ProtNLM"/>
    </source>
</evidence>
<keyword evidence="2" id="KW-0732">Signal</keyword>
<dbReference type="AlphaFoldDB" id="A0A543DJF8"/>
<keyword evidence="4" id="KW-1185">Reference proteome</keyword>
<dbReference type="RefSeq" id="WP_142057671.1">
    <property type="nucleotide sequence ID" value="NZ_VFPA01000003.1"/>
</dbReference>
<evidence type="ECO:0000256" key="1">
    <source>
        <dbReference type="SAM" id="MobiDB-lite"/>
    </source>
</evidence>
<dbReference type="OrthoDB" id="3689942at2"/>
<reference evidence="3 4" key="1">
    <citation type="submission" date="2019-06" db="EMBL/GenBank/DDBJ databases">
        <title>Sequencing the genomes of 1000 actinobacteria strains.</title>
        <authorList>
            <person name="Klenk H.-P."/>
        </authorList>
    </citation>
    <scope>NUCLEOTIDE SEQUENCE [LARGE SCALE GENOMIC DNA]</scope>
    <source>
        <strain evidence="3 4">DSM 45301</strain>
    </source>
</reference>
<name>A0A543DJF8_9PSEU</name>
<feature type="signal peptide" evidence="2">
    <location>
        <begin position="1"/>
        <end position="19"/>
    </location>
</feature>
<proteinExistence type="predicted"/>
<gene>
    <name evidence="3" type="ORF">FB558_5226</name>
</gene>
<evidence type="ECO:0000313" key="4">
    <source>
        <dbReference type="Proteomes" id="UP000315677"/>
    </source>
</evidence>
<organism evidence="3 4">
    <name type="scientific">Pseudonocardia kunmingensis</name>
    <dbReference type="NCBI Taxonomy" id="630975"/>
    <lineage>
        <taxon>Bacteria</taxon>
        <taxon>Bacillati</taxon>
        <taxon>Actinomycetota</taxon>
        <taxon>Actinomycetes</taxon>
        <taxon>Pseudonocardiales</taxon>
        <taxon>Pseudonocardiaceae</taxon>
        <taxon>Pseudonocardia</taxon>
    </lineage>
</organism>
<accession>A0A543DJF8</accession>
<protein>
    <recommendedName>
        <fullName evidence="5">DUF3558 domain-containing protein</fullName>
    </recommendedName>
</protein>
<sequence length="361" mass="37834">MLPRIVVPVVAVLAMGTTAACSVAVPGVPTPTGGGSQPVAPAVELDYDEETAAIAPAYARARTFDICAFHDISAAEEIFGKPVAALLPTSIDIATCDLDLGTFGDAWEIDFAYTEGGARFGEEWATVQVGGRTIKRDPESTRCGTFVPSEDSDVVGLDIEINGPDIVEKESCEPLDRYLTDVVFARMDHPPTLQEGLTGPRSPLLGKDPCSALAAATADVEGDPEYRLPGEGVDRTLAMGAPYRCSGSNGSDIVDYAVNFTVLDEDEIVGEPIEIGGLTAHRADDPPGLSECGFVIPMEPGFEGMKAGESGIKYHTGVEIGLATCDDADMARAEKVVQDLQGQPVAPAPRPDAQRLGRLGG</sequence>
<dbReference type="PROSITE" id="PS51257">
    <property type="entry name" value="PROKAR_LIPOPROTEIN"/>
    <property type="match status" value="1"/>
</dbReference>
<dbReference type="Proteomes" id="UP000315677">
    <property type="component" value="Unassembled WGS sequence"/>
</dbReference>
<comment type="caution">
    <text evidence="3">The sequence shown here is derived from an EMBL/GenBank/DDBJ whole genome shotgun (WGS) entry which is preliminary data.</text>
</comment>
<feature type="chain" id="PRO_5038539737" description="DUF3558 domain-containing protein" evidence="2">
    <location>
        <begin position="20"/>
        <end position="361"/>
    </location>
</feature>
<dbReference type="EMBL" id="VFPA01000003">
    <property type="protein sequence ID" value="TQM09467.1"/>
    <property type="molecule type" value="Genomic_DNA"/>
</dbReference>
<feature type="region of interest" description="Disordered" evidence="1">
    <location>
        <begin position="339"/>
        <end position="361"/>
    </location>
</feature>